<organism evidence="1 2">
    <name type="scientific">Elysia crispata</name>
    <name type="common">lettuce slug</name>
    <dbReference type="NCBI Taxonomy" id="231223"/>
    <lineage>
        <taxon>Eukaryota</taxon>
        <taxon>Metazoa</taxon>
        <taxon>Spiralia</taxon>
        <taxon>Lophotrochozoa</taxon>
        <taxon>Mollusca</taxon>
        <taxon>Gastropoda</taxon>
        <taxon>Heterobranchia</taxon>
        <taxon>Euthyneura</taxon>
        <taxon>Panpulmonata</taxon>
        <taxon>Sacoglossa</taxon>
        <taxon>Placobranchoidea</taxon>
        <taxon>Plakobranchidae</taxon>
        <taxon>Elysia</taxon>
    </lineage>
</organism>
<accession>A0AAE1A7T0</accession>
<dbReference type="AlphaFoldDB" id="A0AAE1A7T0"/>
<protein>
    <submittedName>
        <fullName evidence="1">Uncharacterized protein</fullName>
    </submittedName>
</protein>
<sequence>MAPVCHGRPAPAQESAQRLPVGGAHVVVHEHIRAGVQSIKQKASAPRNLERIPIPAECWSGSQKAIMEKTDVCPKL</sequence>
<dbReference type="EMBL" id="JAWDGP010002483">
    <property type="protein sequence ID" value="KAK3782888.1"/>
    <property type="molecule type" value="Genomic_DNA"/>
</dbReference>
<gene>
    <name evidence="1" type="ORF">RRG08_002517</name>
</gene>
<keyword evidence="2" id="KW-1185">Reference proteome</keyword>
<evidence type="ECO:0000313" key="2">
    <source>
        <dbReference type="Proteomes" id="UP001283361"/>
    </source>
</evidence>
<proteinExistence type="predicted"/>
<dbReference type="Proteomes" id="UP001283361">
    <property type="component" value="Unassembled WGS sequence"/>
</dbReference>
<comment type="caution">
    <text evidence="1">The sequence shown here is derived from an EMBL/GenBank/DDBJ whole genome shotgun (WGS) entry which is preliminary data.</text>
</comment>
<name>A0AAE1A7T0_9GAST</name>
<evidence type="ECO:0000313" key="1">
    <source>
        <dbReference type="EMBL" id="KAK3782888.1"/>
    </source>
</evidence>
<reference evidence="1" key="1">
    <citation type="journal article" date="2023" name="G3 (Bethesda)">
        <title>A reference genome for the long-term kleptoplast-retaining sea slug Elysia crispata morphotype clarki.</title>
        <authorList>
            <person name="Eastman K.E."/>
            <person name="Pendleton A.L."/>
            <person name="Shaikh M.A."/>
            <person name="Suttiyut T."/>
            <person name="Ogas R."/>
            <person name="Tomko P."/>
            <person name="Gavelis G."/>
            <person name="Widhalm J.R."/>
            <person name="Wisecaver J.H."/>
        </authorList>
    </citation>
    <scope>NUCLEOTIDE SEQUENCE</scope>
    <source>
        <strain evidence="1">ECLA1</strain>
    </source>
</reference>